<evidence type="ECO:0000313" key="2">
    <source>
        <dbReference type="EMBL" id="KAF6763461.1"/>
    </source>
</evidence>
<reference evidence="2 3" key="1">
    <citation type="submission" date="2020-07" db="EMBL/GenBank/DDBJ databases">
        <title>Comparative genomics of pyrophilous fungi reveals a link between fire events and developmental genes.</title>
        <authorList>
            <consortium name="DOE Joint Genome Institute"/>
            <person name="Steindorff A.S."/>
            <person name="Carver A."/>
            <person name="Calhoun S."/>
            <person name="Stillman K."/>
            <person name="Liu H."/>
            <person name="Lipzen A."/>
            <person name="Pangilinan J."/>
            <person name="Labutti K."/>
            <person name="Bruns T.D."/>
            <person name="Grigoriev I.V."/>
        </authorList>
    </citation>
    <scope>NUCLEOTIDE SEQUENCE [LARGE SCALE GENOMIC DNA]</scope>
    <source>
        <strain evidence="2 3">CBS 144469</strain>
    </source>
</reference>
<organism evidence="2 3">
    <name type="scientific">Ephemerocybe angulata</name>
    <dbReference type="NCBI Taxonomy" id="980116"/>
    <lineage>
        <taxon>Eukaryota</taxon>
        <taxon>Fungi</taxon>
        <taxon>Dikarya</taxon>
        <taxon>Basidiomycota</taxon>
        <taxon>Agaricomycotina</taxon>
        <taxon>Agaricomycetes</taxon>
        <taxon>Agaricomycetidae</taxon>
        <taxon>Agaricales</taxon>
        <taxon>Agaricineae</taxon>
        <taxon>Psathyrellaceae</taxon>
        <taxon>Ephemerocybe</taxon>
    </lineage>
</organism>
<sequence>MPSPSDTRHARPRNSPMKSTRRSFEWGQRAGRRFHSAVAECNCGRFAISGVGWAVLGDMEMSLGSGWVRCWLAPSHHHVDQDLTASLILNKSAVRGIDTIRLLQLELSSRTPWAPYILLERNRWSPTHGCELVNDGGQPALAGILMHRESRRFLFNSSGAHSEASGGGGQWRCAHLGTEYKS</sequence>
<proteinExistence type="predicted"/>
<comment type="caution">
    <text evidence="2">The sequence shown here is derived from an EMBL/GenBank/DDBJ whole genome shotgun (WGS) entry which is preliminary data.</text>
</comment>
<keyword evidence="3" id="KW-1185">Reference proteome</keyword>
<protein>
    <submittedName>
        <fullName evidence="2">Uncharacterized protein</fullName>
    </submittedName>
</protein>
<evidence type="ECO:0000256" key="1">
    <source>
        <dbReference type="SAM" id="MobiDB-lite"/>
    </source>
</evidence>
<dbReference type="AlphaFoldDB" id="A0A8H6MFK1"/>
<feature type="region of interest" description="Disordered" evidence="1">
    <location>
        <begin position="1"/>
        <end position="23"/>
    </location>
</feature>
<dbReference type="EMBL" id="JACGCI010000006">
    <property type="protein sequence ID" value="KAF6763461.1"/>
    <property type="molecule type" value="Genomic_DNA"/>
</dbReference>
<accession>A0A8H6MFK1</accession>
<evidence type="ECO:0000313" key="3">
    <source>
        <dbReference type="Proteomes" id="UP000521943"/>
    </source>
</evidence>
<dbReference type="Proteomes" id="UP000521943">
    <property type="component" value="Unassembled WGS sequence"/>
</dbReference>
<name>A0A8H6MFK1_9AGAR</name>
<gene>
    <name evidence="2" type="ORF">DFP72DRAFT_841529</name>
</gene>